<feature type="compositionally biased region" description="Low complexity" evidence="1">
    <location>
        <begin position="153"/>
        <end position="171"/>
    </location>
</feature>
<organism evidence="2 3">
    <name type="scientific">Lithospermum erythrorhizon</name>
    <name type="common">Purple gromwell</name>
    <name type="synonym">Lithospermum officinale var. erythrorhizon</name>
    <dbReference type="NCBI Taxonomy" id="34254"/>
    <lineage>
        <taxon>Eukaryota</taxon>
        <taxon>Viridiplantae</taxon>
        <taxon>Streptophyta</taxon>
        <taxon>Embryophyta</taxon>
        <taxon>Tracheophyta</taxon>
        <taxon>Spermatophyta</taxon>
        <taxon>Magnoliopsida</taxon>
        <taxon>eudicotyledons</taxon>
        <taxon>Gunneridae</taxon>
        <taxon>Pentapetalae</taxon>
        <taxon>asterids</taxon>
        <taxon>lamiids</taxon>
        <taxon>Boraginales</taxon>
        <taxon>Boraginaceae</taxon>
        <taxon>Boraginoideae</taxon>
        <taxon>Lithospermeae</taxon>
        <taxon>Lithospermum</taxon>
    </lineage>
</organism>
<evidence type="ECO:0008006" key="4">
    <source>
        <dbReference type="Google" id="ProtNLM"/>
    </source>
</evidence>
<keyword evidence="3" id="KW-1185">Reference proteome</keyword>
<evidence type="ECO:0000313" key="3">
    <source>
        <dbReference type="Proteomes" id="UP001454036"/>
    </source>
</evidence>
<feature type="region of interest" description="Disordered" evidence="1">
    <location>
        <begin position="113"/>
        <end position="184"/>
    </location>
</feature>
<name>A0AAV3NZB8_LITER</name>
<dbReference type="AlphaFoldDB" id="A0AAV3NZB8"/>
<dbReference type="InterPro" id="IPR012340">
    <property type="entry name" value="NA-bd_OB-fold"/>
</dbReference>
<feature type="compositionally biased region" description="Polar residues" evidence="1">
    <location>
        <begin position="172"/>
        <end position="184"/>
    </location>
</feature>
<dbReference type="EMBL" id="BAABME010031103">
    <property type="protein sequence ID" value="GAA0144338.1"/>
    <property type="molecule type" value="Genomic_DNA"/>
</dbReference>
<dbReference type="Gene3D" id="2.40.50.140">
    <property type="entry name" value="Nucleic acid-binding proteins"/>
    <property type="match status" value="1"/>
</dbReference>
<comment type="caution">
    <text evidence="2">The sequence shown here is derived from an EMBL/GenBank/DDBJ whole genome shotgun (WGS) entry which is preliminary data.</text>
</comment>
<feature type="compositionally biased region" description="Basic and acidic residues" evidence="1">
    <location>
        <begin position="115"/>
        <end position="149"/>
    </location>
</feature>
<accession>A0AAV3NZB8</accession>
<proteinExistence type="predicted"/>
<evidence type="ECO:0000256" key="1">
    <source>
        <dbReference type="SAM" id="MobiDB-lite"/>
    </source>
</evidence>
<gene>
    <name evidence="2" type="ORF">LIER_42800</name>
</gene>
<evidence type="ECO:0000313" key="2">
    <source>
        <dbReference type="EMBL" id="GAA0144338.1"/>
    </source>
</evidence>
<dbReference type="Proteomes" id="UP001454036">
    <property type="component" value="Unassembled WGS sequence"/>
</dbReference>
<reference evidence="2 3" key="1">
    <citation type="submission" date="2024-01" db="EMBL/GenBank/DDBJ databases">
        <title>The complete chloroplast genome sequence of Lithospermum erythrorhizon: insights into the phylogenetic relationship among Boraginaceae species and the maternal lineages of purple gromwells.</title>
        <authorList>
            <person name="Okada T."/>
            <person name="Watanabe K."/>
        </authorList>
    </citation>
    <scope>NUCLEOTIDE SEQUENCE [LARGE SCALE GENOMIC DNA]</scope>
</reference>
<protein>
    <recommendedName>
        <fullName evidence="4">Ig-like domain-containing protein</fullName>
    </recommendedName>
</protein>
<sequence>MVMNVEKCFTTSRSNMENGHRREVTIMNAKFETPKLILWDDYATNEGGTLQYMMDQDTITIASRVHVQEYAGSYECSVLPKLGSSCSKENKFYFKRDNTTTKDNKLSTVVEATEMTDHETHEQDNVKEIKETSQQDKQADVAEQTEKAKNKTTKNQTNSKNKTKNPSFSTTGMRTKTMNRLSRL</sequence>